<evidence type="ECO:0000256" key="1">
    <source>
        <dbReference type="SAM" id="MobiDB-lite"/>
    </source>
</evidence>
<evidence type="ECO:0000313" key="2">
    <source>
        <dbReference type="EMBL" id="MCI15072.1"/>
    </source>
</evidence>
<feature type="compositionally biased region" description="Basic and acidic residues" evidence="1">
    <location>
        <begin position="23"/>
        <end position="35"/>
    </location>
</feature>
<accession>A0A392PTR2</accession>
<sequence>MLKPGLLLGPATLAQNIGEEASEDVKGTNDKETKSADTQMVLSSKAELRAANMSVSPNLLTNLDEHTMVPTPTSAPKLV</sequence>
<reference evidence="2 3" key="1">
    <citation type="journal article" date="2018" name="Front. Plant Sci.">
        <title>Red Clover (Trifolium pratense) and Zigzag Clover (T. medium) - A Picture of Genomic Similarities and Differences.</title>
        <authorList>
            <person name="Dluhosova J."/>
            <person name="Istvanek J."/>
            <person name="Nedelnik J."/>
            <person name="Repkova J."/>
        </authorList>
    </citation>
    <scope>NUCLEOTIDE SEQUENCE [LARGE SCALE GENOMIC DNA]</scope>
    <source>
        <strain evidence="3">cv. 10/8</strain>
        <tissue evidence="2">Leaf</tissue>
    </source>
</reference>
<dbReference type="Proteomes" id="UP000265520">
    <property type="component" value="Unassembled WGS sequence"/>
</dbReference>
<feature type="non-terminal residue" evidence="2">
    <location>
        <position position="79"/>
    </location>
</feature>
<keyword evidence="3" id="KW-1185">Reference proteome</keyword>
<dbReference type="AlphaFoldDB" id="A0A392PTR2"/>
<comment type="caution">
    <text evidence="2">The sequence shown here is derived from an EMBL/GenBank/DDBJ whole genome shotgun (WGS) entry which is preliminary data.</text>
</comment>
<name>A0A392PTR2_9FABA</name>
<feature type="region of interest" description="Disordered" evidence="1">
    <location>
        <begin position="18"/>
        <end position="39"/>
    </location>
</feature>
<proteinExistence type="predicted"/>
<evidence type="ECO:0000313" key="3">
    <source>
        <dbReference type="Proteomes" id="UP000265520"/>
    </source>
</evidence>
<protein>
    <submittedName>
        <fullName evidence="2">Protein DYAD-like</fullName>
    </submittedName>
</protein>
<dbReference type="EMBL" id="LXQA010094911">
    <property type="protein sequence ID" value="MCI15072.1"/>
    <property type="molecule type" value="Genomic_DNA"/>
</dbReference>
<organism evidence="2 3">
    <name type="scientific">Trifolium medium</name>
    <dbReference type="NCBI Taxonomy" id="97028"/>
    <lineage>
        <taxon>Eukaryota</taxon>
        <taxon>Viridiplantae</taxon>
        <taxon>Streptophyta</taxon>
        <taxon>Embryophyta</taxon>
        <taxon>Tracheophyta</taxon>
        <taxon>Spermatophyta</taxon>
        <taxon>Magnoliopsida</taxon>
        <taxon>eudicotyledons</taxon>
        <taxon>Gunneridae</taxon>
        <taxon>Pentapetalae</taxon>
        <taxon>rosids</taxon>
        <taxon>fabids</taxon>
        <taxon>Fabales</taxon>
        <taxon>Fabaceae</taxon>
        <taxon>Papilionoideae</taxon>
        <taxon>50 kb inversion clade</taxon>
        <taxon>NPAAA clade</taxon>
        <taxon>Hologalegina</taxon>
        <taxon>IRL clade</taxon>
        <taxon>Trifolieae</taxon>
        <taxon>Trifolium</taxon>
    </lineage>
</organism>